<comment type="caution">
    <text evidence="2">The sequence shown here is derived from an EMBL/GenBank/DDBJ whole genome shotgun (WGS) entry which is preliminary data.</text>
</comment>
<sequence length="171" mass="19542">MKTDDTLILHVTPPGNTKVYRDIEIGAASSLYVLARAIVSAFDFDFDHAFGFYSGLTDRQLLTKHPMYELFVDIGEADEKRALSVKKTKVAEAFPTIGHTMTFLFDYGDEWLFRVKLIEAGRKIAKVRYPRVVATRGEAPVQYPEPDDEDEEDGPRYMVNLLTGEKIWFKK</sequence>
<dbReference type="AlphaFoldDB" id="A0A323UMX9"/>
<dbReference type="InterPro" id="IPR012912">
    <property type="entry name" value="Plasmid_pRiA4b_Orf3-like"/>
</dbReference>
<dbReference type="InterPro" id="IPR024047">
    <property type="entry name" value="MM3350-like_sf"/>
</dbReference>
<dbReference type="SUPFAM" id="SSF159941">
    <property type="entry name" value="MM3350-like"/>
    <property type="match status" value="1"/>
</dbReference>
<evidence type="ECO:0000313" key="3">
    <source>
        <dbReference type="Proteomes" id="UP000248134"/>
    </source>
</evidence>
<reference evidence="2 3" key="1">
    <citation type="submission" date="2018-06" db="EMBL/GenBank/DDBJ databases">
        <title>Draft Whole-Genome Sequence of the purple photosynthetic bacterium Rhodospeudomonas palustris XCP.</title>
        <authorList>
            <person name="Rayyan A."/>
            <person name="Meyer T.E."/>
            <person name="Kyndt J.A."/>
        </authorList>
    </citation>
    <scope>NUCLEOTIDE SEQUENCE [LARGE SCALE GENOMIC DNA]</scope>
    <source>
        <strain evidence="2 3">XCP</strain>
    </source>
</reference>
<gene>
    <name evidence="2" type="ORF">DNX69_25330</name>
</gene>
<organism evidence="2 3">
    <name type="scientific">Rhodopseudomonas palustris</name>
    <dbReference type="NCBI Taxonomy" id="1076"/>
    <lineage>
        <taxon>Bacteria</taxon>
        <taxon>Pseudomonadati</taxon>
        <taxon>Pseudomonadota</taxon>
        <taxon>Alphaproteobacteria</taxon>
        <taxon>Hyphomicrobiales</taxon>
        <taxon>Nitrobacteraceae</taxon>
        <taxon>Rhodopseudomonas</taxon>
    </lineage>
</organism>
<name>A0A323UMX9_RHOPL</name>
<evidence type="ECO:0000259" key="1">
    <source>
        <dbReference type="Pfam" id="PF07929"/>
    </source>
</evidence>
<dbReference type="OrthoDB" id="9816539at2"/>
<dbReference type="Gene3D" id="3.10.290.30">
    <property type="entry name" value="MM3350-like"/>
    <property type="match status" value="1"/>
</dbReference>
<dbReference type="Pfam" id="PF07929">
    <property type="entry name" value="PRiA4_ORF3"/>
    <property type="match status" value="1"/>
</dbReference>
<feature type="domain" description="Plasmid pRiA4b Orf3-like" evidence="1">
    <location>
        <begin position="17"/>
        <end position="141"/>
    </location>
</feature>
<evidence type="ECO:0000313" key="2">
    <source>
        <dbReference type="EMBL" id="PZA09018.1"/>
    </source>
</evidence>
<protein>
    <recommendedName>
        <fullName evidence="1">Plasmid pRiA4b Orf3-like domain-containing protein</fullName>
    </recommendedName>
</protein>
<dbReference type="EMBL" id="QKQS01000042">
    <property type="protein sequence ID" value="PZA09018.1"/>
    <property type="molecule type" value="Genomic_DNA"/>
</dbReference>
<accession>A0A323UMX9</accession>
<dbReference type="Proteomes" id="UP000248134">
    <property type="component" value="Unassembled WGS sequence"/>
</dbReference>
<proteinExistence type="predicted"/>
<dbReference type="RefSeq" id="WP_110788785.1">
    <property type="nucleotide sequence ID" value="NZ_QKQS01000042.1"/>
</dbReference>